<evidence type="ECO:0000313" key="1">
    <source>
        <dbReference type="EMBL" id="MDF0594332.1"/>
    </source>
</evidence>
<keyword evidence="2" id="KW-1185">Reference proteome</keyword>
<organism evidence="1 2">
    <name type="scientific">Candidatus Methanocrinis alkalitolerans</name>
    <dbReference type="NCBI Taxonomy" id="3033395"/>
    <lineage>
        <taxon>Archaea</taxon>
        <taxon>Methanobacteriati</taxon>
        <taxon>Methanobacteriota</taxon>
        <taxon>Stenosarchaea group</taxon>
        <taxon>Methanomicrobia</taxon>
        <taxon>Methanotrichales</taxon>
        <taxon>Methanotrichaceae</taxon>
        <taxon>Methanocrinis</taxon>
    </lineage>
</organism>
<protein>
    <recommendedName>
        <fullName evidence="3">Endonuclease/exonuclease/phosphatase domain-containing protein</fullName>
    </recommendedName>
</protein>
<proteinExistence type="predicted"/>
<accession>A0ABT5XI39</accession>
<evidence type="ECO:0000313" key="2">
    <source>
        <dbReference type="Proteomes" id="UP001215956"/>
    </source>
</evidence>
<evidence type="ECO:0008006" key="3">
    <source>
        <dbReference type="Google" id="ProtNLM"/>
    </source>
</evidence>
<comment type="caution">
    <text evidence="1">The sequence shown here is derived from an EMBL/GenBank/DDBJ whole genome shotgun (WGS) entry which is preliminary data.</text>
</comment>
<name>A0ABT5XI39_9EURY</name>
<dbReference type="EMBL" id="JARFPL010000066">
    <property type="protein sequence ID" value="MDF0594332.1"/>
    <property type="molecule type" value="Genomic_DNA"/>
</dbReference>
<gene>
    <name evidence="1" type="ORF">P0O24_12155</name>
</gene>
<sequence>MRPLPLRLKADILCHQEVNGQDTEGQPRRQLALEQLVGGTHGGCGVRPPP</sequence>
<reference evidence="1 2" key="1">
    <citation type="submission" date="2023-03" db="EMBL/GenBank/DDBJ databases">
        <title>Whole genome sequencing of Methanotrichaceae archaeon M04Ac.</title>
        <authorList>
            <person name="Khomyakova M.A."/>
            <person name="Merkel A.Y."/>
            <person name="Slobodkin A.I."/>
        </authorList>
    </citation>
    <scope>NUCLEOTIDE SEQUENCE [LARGE SCALE GENOMIC DNA]</scope>
    <source>
        <strain evidence="1 2">M04Ac</strain>
    </source>
</reference>
<dbReference type="RefSeq" id="WP_316970024.1">
    <property type="nucleotide sequence ID" value="NZ_JARFPL010000066.1"/>
</dbReference>
<dbReference type="Proteomes" id="UP001215956">
    <property type="component" value="Unassembled WGS sequence"/>
</dbReference>